<dbReference type="Proteomes" id="UP000006054">
    <property type="component" value="Chromosome"/>
</dbReference>
<dbReference type="KEGG" id="fli:Fleli_2475"/>
<dbReference type="STRING" id="880071.Fleli_2475"/>
<sequence length="819" mass="92624" precursor="true">MTQEFLSHQLLKTKLIVVLTILSFSFVKAQECSTPDIDIQEAANLPWFGNPDYLPSFMDSVGTVDGIPSQNPSISSIVPNIKWRVPIKFWIFTTGNSPVPTNLLDDGEDEDLPQEFDLQLLVDDANDAFRSTEIPSKIQFYMKGARQVEFHNTSPSGVRILTFLSGHSEFYDDKALNVYITTGGDAYFNPNLKEFIVLPRQRYSNRDRATSMAHEIGHYFGLFHTHQFTAGNTWCLREPVTREPTTDLGCLIPFTPLPALTHLPFVPRCTYTGDLLCDTEADPQLTDNINTATCTYSGNEDDYRGDRFTPLGDNYMAYGNRSCRATFTEDQVNVMHFSLLNTPRGRSGRWRIDLNGRQSDIFEPNNTISGALSTDRRGLMQEHILQPNIPQLHTFHKNIYDEVIDNTDWIQVQRPIRGVLDEYIITVESDIPNFIEDIEVFNAGEDRGLSVETPLLARLVSDIEPNQTRWEISIPCDSINSPNRLYLRVRRNQNLNEFGTYTVLGESDAPEISIVGDPITICTGNTYTANLENFEFTEEFSIVWNEFVIFDNTITEVALGEIVTARNQATAIFSTTETSGVYILRATITNNKTGCSTIVEKIIRIGKIPPPNMIIIHSEVDPEEACPNIIIRLRADLLEENGIDWEQVEEIEWISSSPEFPIITDPTQRAIQIRSSSREFDYTTVTLRLKNACGWSEITQNFRITDENNTHCIPHHGSDPDIQIYPNPTDDFIDIDIICLCGIDPADPIDPNPDPQKYSISGIDISDVFGKTYLQYTSGQIPTNPNGKIRLNLSTLPAGNYVLKLIMKEQVYIKHVIKQ</sequence>
<dbReference type="AlphaFoldDB" id="I4ALK5"/>
<dbReference type="InterPro" id="IPR026444">
    <property type="entry name" value="Secre_tail"/>
</dbReference>
<dbReference type="SUPFAM" id="SSF55486">
    <property type="entry name" value="Metalloproteases ('zincins'), catalytic domain"/>
    <property type="match status" value="1"/>
</dbReference>
<proteinExistence type="predicted"/>
<name>I4ALK5_BERLS</name>
<protein>
    <recommendedName>
        <fullName evidence="1">Secretion system C-terminal sorting domain-containing protein</fullName>
    </recommendedName>
</protein>
<feature type="domain" description="Secretion system C-terminal sorting" evidence="1">
    <location>
        <begin position="724"/>
        <end position="817"/>
    </location>
</feature>
<dbReference type="HOGENOM" id="CLU_345063_0_0_10"/>
<dbReference type="OrthoDB" id="6278496at2"/>
<dbReference type="Pfam" id="PF18962">
    <property type="entry name" value="Por_Secre_tail"/>
    <property type="match status" value="1"/>
</dbReference>
<dbReference type="RefSeq" id="WP_014798277.1">
    <property type="nucleotide sequence ID" value="NC_018018.1"/>
</dbReference>
<dbReference type="EMBL" id="CP003345">
    <property type="protein sequence ID" value="AFM04840.1"/>
    <property type="molecule type" value="Genomic_DNA"/>
</dbReference>
<evidence type="ECO:0000313" key="2">
    <source>
        <dbReference type="EMBL" id="AFM04840.1"/>
    </source>
</evidence>
<keyword evidence="3" id="KW-1185">Reference proteome</keyword>
<gene>
    <name evidence="2" type="ordered locus">Fleli_2475</name>
</gene>
<organism evidence="2 3">
    <name type="scientific">Bernardetia litoralis (strain ATCC 23117 / DSM 6794 / NBRC 15988 / NCIMB 1366 / Fx l1 / Sio-4)</name>
    <name type="common">Flexibacter litoralis</name>
    <dbReference type="NCBI Taxonomy" id="880071"/>
    <lineage>
        <taxon>Bacteria</taxon>
        <taxon>Pseudomonadati</taxon>
        <taxon>Bacteroidota</taxon>
        <taxon>Cytophagia</taxon>
        <taxon>Cytophagales</taxon>
        <taxon>Bernardetiaceae</taxon>
        <taxon>Bernardetia</taxon>
    </lineage>
</organism>
<accession>I4ALK5</accession>
<evidence type="ECO:0000259" key="1">
    <source>
        <dbReference type="Pfam" id="PF18962"/>
    </source>
</evidence>
<evidence type="ECO:0000313" key="3">
    <source>
        <dbReference type="Proteomes" id="UP000006054"/>
    </source>
</evidence>
<dbReference type="GO" id="GO:0008237">
    <property type="term" value="F:metallopeptidase activity"/>
    <property type="evidence" value="ECO:0007669"/>
    <property type="project" value="InterPro"/>
</dbReference>
<dbReference type="InterPro" id="IPR024079">
    <property type="entry name" value="MetalloPept_cat_dom_sf"/>
</dbReference>
<dbReference type="Gene3D" id="3.40.390.10">
    <property type="entry name" value="Collagenase (Catalytic Domain)"/>
    <property type="match status" value="1"/>
</dbReference>
<dbReference type="eggNOG" id="COG1572">
    <property type="taxonomic scope" value="Bacteria"/>
</dbReference>
<reference evidence="3" key="1">
    <citation type="submission" date="2012-06" db="EMBL/GenBank/DDBJ databases">
        <title>The complete genome of Flexibacter litoralis DSM 6794.</title>
        <authorList>
            <person name="Lucas S."/>
            <person name="Copeland A."/>
            <person name="Lapidus A."/>
            <person name="Glavina del Rio T."/>
            <person name="Dalin E."/>
            <person name="Tice H."/>
            <person name="Bruce D."/>
            <person name="Goodwin L."/>
            <person name="Pitluck S."/>
            <person name="Peters L."/>
            <person name="Ovchinnikova G."/>
            <person name="Lu M."/>
            <person name="Kyrpides N."/>
            <person name="Mavromatis K."/>
            <person name="Ivanova N."/>
            <person name="Brettin T."/>
            <person name="Detter J.C."/>
            <person name="Han C."/>
            <person name="Larimer F."/>
            <person name="Land M."/>
            <person name="Hauser L."/>
            <person name="Markowitz V."/>
            <person name="Cheng J.-F."/>
            <person name="Hugenholtz P."/>
            <person name="Woyke T."/>
            <person name="Wu D."/>
            <person name="Spring S."/>
            <person name="Lang E."/>
            <person name="Kopitz M."/>
            <person name="Brambilla E."/>
            <person name="Klenk H.-P."/>
            <person name="Eisen J.A."/>
        </authorList>
    </citation>
    <scope>NUCLEOTIDE SEQUENCE [LARGE SCALE GENOMIC DNA]</scope>
    <source>
        <strain evidence="3">ATCC 23117 / DSM 6794 / NBRC 15988 / NCIMB 1366 / Sio-4</strain>
    </source>
</reference>